<dbReference type="RefSeq" id="WP_102612575.1">
    <property type="nucleotide sequence ID" value="NZ_CADIKD010000002.1"/>
</dbReference>
<sequence length="101" mass="10775">MTTRSSSLVACIAVLVAEAACTPISSDYAYSTTVRLPDGKTVDCDVNEWPASASGAPNGLSLTEQRQAEVLATQRLRVLSGPYSEYPTPYTAPVIRCKPTH</sequence>
<protein>
    <recommendedName>
        <fullName evidence="4">DUF4156 domain-containing protein</fullName>
    </recommendedName>
</protein>
<proteinExistence type="predicted"/>
<evidence type="ECO:0000313" key="2">
    <source>
        <dbReference type="EMBL" id="PMS16982.1"/>
    </source>
</evidence>
<keyword evidence="1" id="KW-0732">Signal</keyword>
<dbReference type="AlphaFoldDB" id="A0A2N7VIJ7"/>
<name>A0A2N7VIJ7_9BURK</name>
<gene>
    <name evidence="2" type="ORF">C0Z19_25230</name>
</gene>
<dbReference type="EMBL" id="PNYB01000032">
    <property type="protein sequence ID" value="PMS16982.1"/>
    <property type="molecule type" value="Genomic_DNA"/>
</dbReference>
<feature type="chain" id="PRO_5014821520" description="DUF4156 domain-containing protein" evidence="1">
    <location>
        <begin position="20"/>
        <end position="101"/>
    </location>
</feature>
<reference evidence="2 3" key="1">
    <citation type="submission" date="2018-01" db="EMBL/GenBank/DDBJ databases">
        <title>Whole genome analyses suggest that Burkholderia sensu lato contains two further novel genera in the rhizoxinica-symbiotica group Mycetohabitans gen. nov., and Trinickia gen. nov.: implications for the evolution of diazotrophy and nodulation in the Burkholderiaceae.</title>
        <authorList>
            <person name="Estrada-de los Santos P."/>
            <person name="Palmer M."/>
            <person name="Chavez-Ramirez B."/>
            <person name="Beukes C."/>
            <person name="Steenkamp E.T."/>
            <person name="Hirsch A.M."/>
            <person name="Manyaka P."/>
            <person name="Maluk M."/>
            <person name="Lafos M."/>
            <person name="Crook M."/>
            <person name="Gross E."/>
            <person name="Simon M.F."/>
            <person name="Bueno dos Reis Junior F."/>
            <person name="Poole P.S."/>
            <person name="Venter S.N."/>
            <person name="James E.K."/>
        </authorList>
    </citation>
    <scope>NUCLEOTIDE SEQUENCE [LARGE SCALE GENOMIC DNA]</scope>
    <source>
        <strain evidence="2 3">GP25-8</strain>
    </source>
</reference>
<accession>A0A2N7VIJ7</accession>
<keyword evidence="3" id="KW-1185">Reference proteome</keyword>
<organism evidence="2 3">
    <name type="scientific">Trinickia soli</name>
    <dbReference type="NCBI Taxonomy" id="380675"/>
    <lineage>
        <taxon>Bacteria</taxon>
        <taxon>Pseudomonadati</taxon>
        <taxon>Pseudomonadota</taxon>
        <taxon>Betaproteobacteria</taxon>
        <taxon>Burkholderiales</taxon>
        <taxon>Burkholderiaceae</taxon>
        <taxon>Trinickia</taxon>
    </lineage>
</organism>
<comment type="caution">
    <text evidence="2">The sequence shown here is derived from an EMBL/GenBank/DDBJ whole genome shotgun (WGS) entry which is preliminary data.</text>
</comment>
<evidence type="ECO:0008006" key="4">
    <source>
        <dbReference type="Google" id="ProtNLM"/>
    </source>
</evidence>
<evidence type="ECO:0000313" key="3">
    <source>
        <dbReference type="Proteomes" id="UP000235347"/>
    </source>
</evidence>
<feature type="signal peptide" evidence="1">
    <location>
        <begin position="1"/>
        <end position="19"/>
    </location>
</feature>
<dbReference type="Proteomes" id="UP000235347">
    <property type="component" value="Unassembled WGS sequence"/>
</dbReference>
<evidence type="ECO:0000256" key="1">
    <source>
        <dbReference type="SAM" id="SignalP"/>
    </source>
</evidence>